<dbReference type="PANTHER" id="PTHR28286:SF2">
    <property type="entry name" value="BACTERIORHODOPSIN _OPSIN, NOPA (EUROFUNG)"/>
    <property type="match status" value="1"/>
</dbReference>
<organism evidence="12 13">
    <name type="scientific">Aspergillus udagawae</name>
    <dbReference type="NCBI Taxonomy" id="91492"/>
    <lineage>
        <taxon>Eukaryota</taxon>
        <taxon>Fungi</taxon>
        <taxon>Dikarya</taxon>
        <taxon>Ascomycota</taxon>
        <taxon>Pezizomycotina</taxon>
        <taxon>Eurotiomycetes</taxon>
        <taxon>Eurotiomycetidae</taxon>
        <taxon>Eurotiales</taxon>
        <taxon>Aspergillaceae</taxon>
        <taxon>Aspergillus</taxon>
        <taxon>Aspergillus subgen. Fumigati</taxon>
    </lineage>
</organism>
<dbReference type="GO" id="GO:0009881">
    <property type="term" value="F:photoreceptor activity"/>
    <property type="evidence" value="ECO:0007669"/>
    <property type="project" value="UniProtKB-KW"/>
</dbReference>
<keyword evidence="4" id="KW-0716">Sensory transduction</keyword>
<dbReference type="AlphaFoldDB" id="A0A8H3P4A2"/>
<keyword evidence="3" id="KW-0600">Photoreceptor protein</keyword>
<evidence type="ECO:0000256" key="1">
    <source>
        <dbReference type="ARBA" id="ARBA00004141"/>
    </source>
</evidence>
<keyword evidence="8" id="KW-0157">Chromophore</keyword>
<protein>
    <submittedName>
        <fullName evidence="12">Opsin-1</fullName>
    </submittedName>
</protein>
<accession>A0A8H3P4A2</accession>
<dbReference type="CDD" id="cd15028">
    <property type="entry name" value="7tm_Opsin-1_euk"/>
    <property type="match status" value="1"/>
</dbReference>
<feature type="transmembrane region" description="Helical" evidence="11">
    <location>
        <begin position="218"/>
        <end position="240"/>
    </location>
</feature>
<feature type="transmembrane region" description="Helical" evidence="11">
    <location>
        <begin position="183"/>
        <end position="202"/>
    </location>
</feature>
<evidence type="ECO:0000256" key="11">
    <source>
        <dbReference type="SAM" id="Phobius"/>
    </source>
</evidence>
<dbReference type="Proteomes" id="UP000465221">
    <property type="component" value="Unassembled WGS sequence"/>
</dbReference>
<feature type="transmembrane region" description="Helical" evidence="11">
    <location>
        <begin position="76"/>
        <end position="95"/>
    </location>
</feature>
<proteinExistence type="inferred from homology"/>
<keyword evidence="6" id="KW-0681">Retinal protein</keyword>
<dbReference type="GO" id="GO:0005783">
    <property type="term" value="C:endoplasmic reticulum"/>
    <property type="evidence" value="ECO:0007669"/>
    <property type="project" value="TreeGrafter"/>
</dbReference>
<dbReference type="EMBL" id="BLKC01000050">
    <property type="protein sequence ID" value="GFF42669.1"/>
    <property type="molecule type" value="Genomic_DNA"/>
</dbReference>
<dbReference type="Gene3D" id="1.20.1070.10">
    <property type="entry name" value="Rhodopsin 7-helix transmembrane proteins"/>
    <property type="match status" value="1"/>
</dbReference>
<evidence type="ECO:0000256" key="10">
    <source>
        <dbReference type="ARBA" id="ARBA00023170"/>
    </source>
</evidence>
<dbReference type="FunFam" id="1.20.1070.10:FF:000160">
    <property type="entry name" value="Related to Opsin-1"/>
    <property type="match status" value="1"/>
</dbReference>
<dbReference type="PANTHER" id="PTHR28286">
    <property type="match status" value="1"/>
</dbReference>
<evidence type="ECO:0000256" key="2">
    <source>
        <dbReference type="ARBA" id="ARBA00008130"/>
    </source>
</evidence>
<reference evidence="12 13" key="1">
    <citation type="submission" date="2020-01" db="EMBL/GenBank/DDBJ databases">
        <title>Draft genome sequence of Aspergillus udagawae IFM 46972.</title>
        <authorList>
            <person name="Takahashi H."/>
            <person name="Yaguchi T."/>
        </authorList>
    </citation>
    <scope>NUCLEOTIDE SEQUENCE [LARGE SCALE GENOMIC DNA]</scope>
    <source>
        <strain evidence="12 13">IFM 46972</strain>
    </source>
</reference>
<feature type="transmembrane region" description="Helical" evidence="11">
    <location>
        <begin position="252"/>
        <end position="272"/>
    </location>
</feature>
<dbReference type="SUPFAM" id="SSF81321">
    <property type="entry name" value="Family A G protein-coupled receptor-like"/>
    <property type="match status" value="1"/>
</dbReference>
<evidence type="ECO:0000256" key="4">
    <source>
        <dbReference type="ARBA" id="ARBA00022606"/>
    </source>
</evidence>
<evidence type="ECO:0000256" key="8">
    <source>
        <dbReference type="ARBA" id="ARBA00022991"/>
    </source>
</evidence>
<keyword evidence="9 11" id="KW-0472">Membrane</keyword>
<evidence type="ECO:0000256" key="9">
    <source>
        <dbReference type="ARBA" id="ARBA00023136"/>
    </source>
</evidence>
<dbReference type="Pfam" id="PF01036">
    <property type="entry name" value="Bac_rhodopsin"/>
    <property type="match status" value="1"/>
</dbReference>
<comment type="caution">
    <text evidence="12">The sequence shown here is derived from an EMBL/GenBank/DDBJ whole genome shotgun (WGS) entry which is preliminary data.</text>
</comment>
<evidence type="ECO:0000256" key="5">
    <source>
        <dbReference type="ARBA" id="ARBA00022692"/>
    </source>
</evidence>
<dbReference type="GO" id="GO:0005886">
    <property type="term" value="C:plasma membrane"/>
    <property type="evidence" value="ECO:0007669"/>
    <property type="project" value="TreeGrafter"/>
</dbReference>
<name>A0A8H3P4A2_9EURO</name>
<gene>
    <name evidence="12" type="ORF">IFM46972_06948</name>
</gene>
<evidence type="ECO:0000256" key="3">
    <source>
        <dbReference type="ARBA" id="ARBA00022543"/>
    </source>
</evidence>
<evidence type="ECO:0000256" key="6">
    <source>
        <dbReference type="ARBA" id="ARBA00022925"/>
    </source>
</evidence>
<evidence type="ECO:0000313" key="12">
    <source>
        <dbReference type="EMBL" id="GFF42669.1"/>
    </source>
</evidence>
<keyword evidence="10" id="KW-0675">Receptor</keyword>
<comment type="subcellular location">
    <subcellularLocation>
        <location evidence="1">Membrane</location>
        <topology evidence="1">Multi-pass membrane protein</topology>
    </subcellularLocation>
</comment>
<dbReference type="InterPro" id="IPR001425">
    <property type="entry name" value="Arc/bac/fun_rhodopsins"/>
</dbReference>
<feature type="transmembrane region" description="Helical" evidence="11">
    <location>
        <begin position="47"/>
        <end position="64"/>
    </location>
</feature>
<evidence type="ECO:0000313" key="13">
    <source>
        <dbReference type="Proteomes" id="UP000465221"/>
    </source>
</evidence>
<dbReference type="PRINTS" id="PR00251">
    <property type="entry name" value="BACTRLOPSIN"/>
</dbReference>
<dbReference type="SMART" id="SM01021">
    <property type="entry name" value="Bac_rhodopsin"/>
    <property type="match status" value="1"/>
</dbReference>
<keyword evidence="7 11" id="KW-1133">Transmembrane helix</keyword>
<keyword evidence="5 11" id="KW-0812">Transmembrane</keyword>
<dbReference type="GO" id="GO:0007602">
    <property type="term" value="P:phototransduction"/>
    <property type="evidence" value="ECO:0007669"/>
    <property type="project" value="UniProtKB-KW"/>
</dbReference>
<comment type="similarity">
    <text evidence="2">Belongs to the archaeal/bacterial/fungal opsin family.</text>
</comment>
<sequence length="306" mass="33429">MFDSMLSHTKRPFPLPTSTSSVAPIPTVIPGDTPIFQELGITGKRTLWLRVVAVLMGLSSLVFYTLSARVPLSKRVFHTLVSIMTTVSFIVYLALATGSGMAWKYDSLKHTHKHVPDTTQDHFRQVLWLRYLNWFVTEPLSLINLALVSGLPGAHLLVAIAADYVMLGSGLLGTFVGHTSRRWVWFTVSALGYLTTVYHVAINGGKAANNKDAQTRRFFAALSSVTLVVKVLYPVALAAGPLALKMNVDSEAVVFAIYDIFTQGLLGYWLILAHDSAQGISLYVDGFWSNGIGNEGAIRISEEDGA</sequence>
<evidence type="ECO:0000256" key="7">
    <source>
        <dbReference type="ARBA" id="ARBA00022989"/>
    </source>
</evidence>